<dbReference type="InterPro" id="IPR029063">
    <property type="entry name" value="SAM-dependent_MTases_sf"/>
</dbReference>
<sequence length="309" mass="33476">MPPRSPRRNCDDRTVDHDPSATLASGFHAEIRADRWVPGAYELVVDGTPQSHVNLGDPSELFFEYVRRMGHVIDQLGAPGEPITALHLGAGALTLPRYIEATRPGSRQQVLELEPQLVELVRRELPLPRGASIRVRYGDARETLAKLPAGLKGTVDVLIVDVFGGARIPAHVTSVEFYRECAAFLAPDGVLLVNVADGSGAAFARGQGATLELVFDDVAVLAEPQVLRGRRFGNFVLVASRSPLPLEWMPRLLARGPHPSTLVHGRELRDWIAGAPVVTDQTALPSPPPNRGVFQLRPGDSRSSDGGRE</sequence>
<dbReference type="RefSeq" id="WP_386740627.1">
    <property type="nucleotide sequence ID" value="NZ_JBHSMG010000002.1"/>
</dbReference>
<feature type="region of interest" description="Disordered" evidence="2">
    <location>
        <begin position="280"/>
        <end position="309"/>
    </location>
</feature>
<name>A0ABW0NRM8_9MICO</name>
<accession>A0ABW0NRM8</accession>
<evidence type="ECO:0000313" key="3">
    <source>
        <dbReference type="EMBL" id="MFC5502752.1"/>
    </source>
</evidence>
<protein>
    <submittedName>
        <fullName evidence="3">Spermidine synthase</fullName>
    </submittedName>
</protein>
<reference evidence="4" key="1">
    <citation type="journal article" date="2019" name="Int. J. Syst. Evol. Microbiol.">
        <title>The Global Catalogue of Microorganisms (GCM) 10K type strain sequencing project: providing services to taxonomists for standard genome sequencing and annotation.</title>
        <authorList>
            <consortium name="The Broad Institute Genomics Platform"/>
            <consortium name="The Broad Institute Genome Sequencing Center for Infectious Disease"/>
            <person name="Wu L."/>
            <person name="Ma J."/>
        </authorList>
    </citation>
    <scope>NUCLEOTIDE SEQUENCE [LARGE SCALE GENOMIC DNA]</scope>
    <source>
        <strain evidence="4">CGMCC 4.6997</strain>
    </source>
</reference>
<dbReference type="Gene3D" id="3.40.50.150">
    <property type="entry name" value="Vaccinia Virus protein VP39"/>
    <property type="match status" value="1"/>
</dbReference>
<dbReference type="EMBL" id="JBHSMG010000002">
    <property type="protein sequence ID" value="MFC5502752.1"/>
    <property type="molecule type" value="Genomic_DNA"/>
</dbReference>
<organism evidence="3 4">
    <name type="scientific">Lysinimonas soli</name>
    <dbReference type="NCBI Taxonomy" id="1074233"/>
    <lineage>
        <taxon>Bacteria</taxon>
        <taxon>Bacillati</taxon>
        <taxon>Actinomycetota</taxon>
        <taxon>Actinomycetes</taxon>
        <taxon>Micrococcales</taxon>
        <taxon>Microbacteriaceae</taxon>
        <taxon>Lysinimonas</taxon>
    </lineage>
</organism>
<dbReference type="PANTHER" id="PTHR43317:SF1">
    <property type="entry name" value="THERMOSPERMINE SYNTHASE ACAULIS5"/>
    <property type="match status" value="1"/>
</dbReference>
<dbReference type="SUPFAM" id="SSF53335">
    <property type="entry name" value="S-adenosyl-L-methionine-dependent methyltransferases"/>
    <property type="match status" value="1"/>
</dbReference>
<comment type="caution">
    <text evidence="3">The sequence shown here is derived from an EMBL/GenBank/DDBJ whole genome shotgun (WGS) entry which is preliminary data.</text>
</comment>
<evidence type="ECO:0000256" key="1">
    <source>
        <dbReference type="ARBA" id="ARBA00023115"/>
    </source>
</evidence>
<proteinExistence type="predicted"/>
<keyword evidence="1" id="KW-0620">Polyamine biosynthesis</keyword>
<dbReference type="NCBIfam" id="NF037959">
    <property type="entry name" value="MFS_SpdSyn"/>
    <property type="match status" value="1"/>
</dbReference>
<keyword evidence="4" id="KW-1185">Reference proteome</keyword>
<feature type="compositionally biased region" description="Basic and acidic residues" evidence="2">
    <location>
        <begin position="299"/>
        <end position="309"/>
    </location>
</feature>
<gene>
    <name evidence="3" type="ORF">ACFPJ4_10930</name>
</gene>
<dbReference type="PANTHER" id="PTHR43317">
    <property type="entry name" value="THERMOSPERMINE SYNTHASE ACAULIS5"/>
    <property type="match status" value="1"/>
</dbReference>
<dbReference type="Proteomes" id="UP001596039">
    <property type="component" value="Unassembled WGS sequence"/>
</dbReference>
<evidence type="ECO:0000313" key="4">
    <source>
        <dbReference type="Proteomes" id="UP001596039"/>
    </source>
</evidence>
<evidence type="ECO:0000256" key="2">
    <source>
        <dbReference type="SAM" id="MobiDB-lite"/>
    </source>
</evidence>
<dbReference type="CDD" id="cd02440">
    <property type="entry name" value="AdoMet_MTases"/>
    <property type="match status" value="1"/>
</dbReference>